<sequence>MNMQLTNSRLGTGSMARTIEDKQRLREIARQAISHQSDLRLGDDEEVDVSTALNYLRGGNNSGEICGAVVDRKSGQGYVCLHQRGTISEDPKISTGPNEEGYEYFEISDMQGFFVFGSAAVLYVYRK</sequence>
<dbReference type="Proteomes" id="UP001152300">
    <property type="component" value="Unassembled WGS sequence"/>
</dbReference>
<organism evidence="1 2">
    <name type="scientific">Sclerotinia nivalis</name>
    <dbReference type="NCBI Taxonomy" id="352851"/>
    <lineage>
        <taxon>Eukaryota</taxon>
        <taxon>Fungi</taxon>
        <taxon>Dikarya</taxon>
        <taxon>Ascomycota</taxon>
        <taxon>Pezizomycotina</taxon>
        <taxon>Leotiomycetes</taxon>
        <taxon>Helotiales</taxon>
        <taxon>Sclerotiniaceae</taxon>
        <taxon>Sclerotinia</taxon>
    </lineage>
</organism>
<evidence type="ECO:0000313" key="2">
    <source>
        <dbReference type="Proteomes" id="UP001152300"/>
    </source>
</evidence>
<protein>
    <submittedName>
        <fullName evidence="1">Uncharacterized protein</fullName>
    </submittedName>
</protein>
<reference evidence="1" key="1">
    <citation type="submission" date="2022-11" db="EMBL/GenBank/DDBJ databases">
        <title>Genome Resource of Sclerotinia nivalis Strain SnTB1, a Plant Pathogen Isolated from American Ginseng.</title>
        <authorList>
            <person name="Fan S."/>
        </authorList>
    </citation>
    <scope>NUCLEOTIDE SEQUENCE</scope>
    <source>
        <strain evidence="1">SnTB1</strain>
    </source>
</reference>
<dbReference type="EMBL" id="JAPEIS010000010">
    <property type="protein sequence ID" value="KAJ8062522.1"/>
    <property type="molecule type" value="Genomic_DNA"/>
</dbReference>
<comment type="caution">
    <text evidence="1">The sequence shown here is derived from an EMBL/GenBank/DDBJ whole genome shotgun (WGS) entry which is preliminary data.</text>
</comment>
<gene>
    <name evidence="1" type="ORF">OCU04_009050</name>
</gene>
<name>A0A9X0DI52_9HELO</name>
<dbReference type="AlphaFoldDB" id="A0A9X0DI52"/>
<keyword evidence="2" id="KW-1185">Reference proteome</keyword>
<proteinExistence type="predicted"/>
<accession>A0A9X0DI52</accession>
<evidence type="ECO:0000313" key="1">
    <source>
        <dbReference type="EMBL" id="KAJ8062522.1"/>
    </source>
</evidence>
<dbReference type="OrthoDB" id="3563857at2759"/>